<keyword evidence="2" id="KW-1185">Reference proteome</keyword>
<protein>
    <recommendedName>
        <fullName evidence="3">F-box domain-containing protein</fullName>
    </recommendedName>
</protein>
<dbReference type="Proteomes" id="UP000800036">
    <property type="component" value="Unassembled WGS sequence"/>
</dbReference>
<evidence type="ECO:0000313" key="2">
    <source>
        <dbReference type="Proteomes" id="UP000800036"/>
    </source>
</evidence>
<evidence type="ECO:0000313" key="1">
    <source>
        <dbReference type="EMBL" id="KAF1973856.1"/>
    </source>
</evidence>
<gene>
    <name evidence="1" type="ORF">BU23DRAFT_567947</name>
</gene>
<dbReference type="AlphaFoldDB" id="A0A6A5VFN6"/>
<organism evidence="1 2">
    <name type="scientific">Bimuria novae-zelandiae CBS 107.79</name>
    <dbReference type="NCBI Taxonomy" id="1447943"/>
    <lineage>
        <taxon>Eukaryota</taxon>
        <taxon>Fungi</taxon>
        <taxon>Dikarya</taxon>
        <taxon>Ascomycota</taxon>
        <taxon>Pezizomycotina</taxon>
        <taxon>Dothideomycetes</taxon>
        <taxon>Pleosporomycetidae</taxon>
        <taxon>Pleosporales</taxon>
        <taxon>Massarineae</taxon>
        <taxon>Didymosphaeriaceae</taxon>
        <taxon>Bimuria</taxon>
    </lineage>
</organism>
<name>A0A6A5VFN6_9PLEO</name>
<sequence>MASLRFTDLPREIRDKIFAICLCTFPLPDSIIRGTMLSKKDLTPGILRASKQIYAESTEFMIKTNRFVHVCFTSGVHFADLCKRHSVPTLAFDMSDPTTQKKGKGRSGGKKIEPVTQRFHGYALRVTIGNSNRKWKKYVSSSELLKRCSVIVLFRDVEFLCRVIMKGDERLDRYKRDASLDINVAPVLVHPPFQTAAPTDGAVSPELADAAKEQFSRDKYDNPDALVETWTAAKEKVKSEIKEAHEGPSWPLLLEKGGPSFVAKVAELFYIANLNIAHIGLQWMEGDMDIFPGVQSSIESLKQSTEKKYWGIYHTWKSSRAQQVQEWFKYSMFLRLWDMTQLVPFAAAAIDMAARASPNDAAIAAEKRKVAAWKAGAGSVEESVFNAMINGLDVDD</sequence>
<accession>A0A6A5VFN6</accession>
<dbReference type="OrthoDB" id="5229512at2759"/>
<evidence type="ECO:0008006" key="3">
    <source>
        <dbReference type="Google" id="ProtNLM"/>
    </source>
</evidence>
<reference evidence="1" key="1">
    <citation type="journal article" date="2020" name="Stud. Mycol.">
        <title>101 Dothideomycetes genomes: a test case for predicting lifestyles and emergence of pathogens.</title>
        <authorList>
            <person name="Haridas S."/>
            <person name="Albert R."/>
            <person name="Binder M."/>
            <person name="Bloem J."/>
            <person name="Labutti K."/>
            <person name="Salamov A."/>
            <person name="Andreopoulos B."/>
            <person name="Baker S."/>
            <person name="Barry K."/>
            <person name="Bills G."/>
            <person name="Bluhm B."/>
            <person name="Cannon C."/>
            <person name="Castanera R."/>
            <person name="Culley D."/>
            <person name="Daum C."/>
            <person name="Ezra D."/>
            <person name="Gonzalez J."/>
            <person name="Henrissat B."/>
            <person name="Kuo A."/>
            <person name="Liang C."/>
            <person name="Lipzen A."/>
            <person name="Lutzoni F."/>
            <person name="Magnuson J."/>
            <person name="Mondo S."/>
            <person name="Nolan M."/>
            <person name="Ohm R."/>
            <person name="Pangilinan J."/>
            <person name="Park H.-J."/>
            <person name="Ramirez L."/>
            <person name="Alfaro M."/>
            <person name="Sun H."/>
            <person name="Tritt A."/>
            <person name="Yoshinaga Y."/>
            <person name="Zwiers L.-H."/>
            <person name="Turgeon B."/>
            <person name="Goodwin S."/>
            <person name="Spatafora J."/>
            <person name="Crous P."/>
            <person name="Grigoriev I."/>
        </authorList>
    </citation>
    <scope>NUCLEOTIDE SEQUENCE</scope>
    <source>
        <strain evidence="1">CBS 107.79</strain>
    </source>
</reference>
<proteinExistence type="predicted"/>
<dbReference type="EMBL" id="ML976678">
    <property type="protein sequence ID" value="KAF1973856.1"/>
    <property type="molecule type" value="Genomic_DNA"/>
</dbReference>